<dbReference type="GO" id="GO:0016757">
    <property type="term" value="F:glycosyltransferase activity"/>
    <property type="evidence" value="ECO:0007669"/>
    <property type="project" value="UniProtKB-KW"/>
</dbReference>
<keyword evidence="3" id="KW-0808">Transferase</keyword>
<feature type="domain" description="Glycosyltransferase 2-like" evidence="4">
    <location>
        <begin position="8"/>
        <end position="176"/>
    </location>
</feature>
<keyword evidence="2" id="KW-0328">Glycosyltransferase</keyword>
<comment type="caution">
    <text evidence="5">The sequence shown here is derived from an EMBL/GenBank/DDBJ whole genome shotgun (WGS) entry which is preliminary data.</text>
</comment>
<dbReference type="Pfam" id="PF00535">
    <property type="entry name" value="Glycos_transf_2"/>
    <property type="match status" value="1"/>
</dbReference>
<dbReference type="InterPro" id="IPR001173">
    <property type="entry name" value="Glyco_trans_2-like"/>
</dbReference>
<proteinExistence type="inferred from homology"/>
<dbReference type="InterPro" id="IPR029044">
    <property type="entry name" value="Nucleotide-diphossugar_trans"/>
</dbReference>
<protein>
    <recommendedName>
        <fullName evidence="4">Glycosyltransferase 2-like domain-containing protein</fullName>
    </recommendedName>
</protein>
<dbReference type="PANTHER" id="PTHR43630">
    <property type="entry name" value="POLY-BETA-1,6-N-ACETYL-D-GLUCOSAMINE SYNTHASE"/>
    <property type="match status" value="1"/>
</dbReference>
<name>A0A1F7XZQ3_9BACT</name>
<dbReference type="SUPFAM" id="SSF53448">
    <property type="entry name" value="Nucleotide-diphospho-sugar transferases"/>
    <property type="match status" value="1"/>
</dbReference>
<reference evidence="5 6" key="1">
    <citation type="journal article" date="2016" name="Nat. Commun.">
        <title>Thousands of microbial genomes shed light on interconnected biogeochemical processes in an aquifer system.</title>
        <authorList>
            <person name="Anantharaman K."/>
            <person name="Brown C.T."/>
            <person name="Hug L.A."/>
            <person name="Sharon I."/>
            <person name="Castelle C.J."/>
            <person name="Probst A.J."/>
            <person name="Thomas B.C."/>
            <person name="Singh A."/>
            <person name="Wilkins M.J."/>
            <person name="Karaoz U."/>
            <person name="Brodie E.L."/>
            <person name="Williams K.H."/>
            <person name="Hubbard S.S."/>
            <person name="Banfield J.F."/>
        </authorList>
    </citation>
    <scope>NUCLEOTIDE SEQUENCE [LARGE SCALE GENOMIC DNA]</scope>
</reference>
<dbReference type="AlphaFoldDB" id="A0A1F7XZQ3"/>
<accession>A0A1F7XZQ3</accession>
<dbReference type="EMBL" id="MGGE01000040">
    <property type="protein sequence ID" value="OGM20502.1"/>
    <property type="molecule type" value="Genomic_DNA"/>
</dbReference>
<organism evidence="5 6">
    <name type="scientific">Candidatus Woesebacteria bacterium RIFCSPHIGHO2_01_FULL_38_9</name>
    <dbReference type="NCBI Taxonomy" id="1802492"/>
    <lineage>
        <taxon>Bacteria</taxon>
        <taxon>Candidatus Woeseibacteriota</taxon>
    </lineage>
</organism>
<dbReference type="Gene3D" id="3.90.550.10">
    <property type="entry name" value="Spore Coat Polysaccharide Biosynthesis Protein SpsA, Chain A"/>
    <property type="match status" value="1"/>
</dbReference>
<evidence type="ECO:0000256" key="3">
    <source>
        <dbReference type="ARBA" id="ARBA00022679"/>
    </source>
</evidence>
<evidence type="ECO:0000313" key="6">
    <source>
        <dbReference type="Proteomes" id="UP000178419"/>
    </source>
</evidence>
<dbReference type="PANTHER" id="PTHR43630:SF1">
    <property type="entry name" value="POLY-BETA-1,6-N-ACETYL-D-GLUCOSAMINE SYNTHASE"/>
    <property type="match status" value="1"/>
</dbReference>
<evidence type="ECO:0000313" key="5">
    <source>
        <dbReference type="EMBL" id="OGM20502.1"/>
    </source>
</evidence>
<dbReference type="Proteomes" id="UP000178419">
    <property type="component" value="Unassembled WGS sequence"/>
</dbReference>
<evidence type="ECO:0000256" key="1">
    <source>
        <dbReference type="ARBA" id="ARBA00006739"/>
    </source>
</evidence>
<comment type="similarity">
    <text evidence="1">Belongs to the glycosyltransferase 2 family.</text>
</comment>
<sequence length="305" mass="35286">MNNKPTITIGIPAYNEEQNIANMLDSVLAQKGSFKLEKIIVACDGCLDKTPDIVRKFQMQNKNIILLEGKRREGKLYRLNQIYKRSKSDILLTFDGDILLSNETVIEKMISKLTEDKNVILVVAHQVPVKPTNFKETIFYTAYKIWEETRVHVNEGDHIHNLQGAAVAMRAKLAKKLRYPKTLTTDQGYLYLFAKKYGKFKYAYQAIIFYRVVKTLKDFRRLSQRTLHQDQQTAAKHFGKEALNEYKIPVHNKLKALIINFVKSPLFTSLAILVNLYVRLFPLNNNGKPENKWKIVTTTKEVIHV</sequence>
<gene>
    <name evidence="5" type="ORF">A2714_03880</name>
</gene>
<evidence type="ECO:0000256" key="2">
    <source>
        <dbReference type="ARBA" id="ARBA00022676"/>
    </source>
</evidence>
<evidence type="ECO:0000259" key="4">
    <source>
        <dbReference type="Pfam" id="PF00535"/>
    </source>
</evidence>